<dbReference type="PANTHER" id="PTHR42693:SF53">
    <property type="entry name" value="ENDO-4-O-SULFATASE"/>
    <property type="match status" value="1"/>
</dbReference>
<dbReference type="InterPro" id="IPR017850">
    <property type="entry name" value="Alkaline_phosphatase_core_sf"/>
</dbReference>
<proteinExistence type="inferred from homology"/>
<dbReference type="InterPro" id="IPR000917">
    <property type="entry name" value="Sulfatase_N"/>
</dbReference>
<dbReference type="Gene3D" id="3.40.720.10">
    <property type="entry name" value="Alkaline Phosphatase, subunit A"/>
    <property type="match status" value="1"/>
</dbReference>
<evidence type="ECO:0000256" key="2">
    <source>
        <dbReference type="ARBA" id="ARBA00022801"/>
    </source>
</evidence>
<keyword evidence="5" id="KW-1185">Reference proteome</keyword>
<evidence type="ECO:0000259" key="3">
    <source>
        <dbReference type="Pfam" id="PF00884"/>
    </source>
</evidence>
<dbReference type="EMBL" id="JAPCID010000015">
    <property type="protein sequence ID" value="MDA0138339.1"/>
    <property type="molecule type" value="Genomic_DNA"/>
</dbReference>
<dbReference type="CDD" id="cd16027">
    <property type="entry name" value="SGSH"/>
    <property type="match status" value="1"/>
</dbReference>
<feature type="domain" description="Sulfatase N-terminal" evidence="3">
    <location>
        <begin position="6"/>
        <end position="271"/>
    </location>
</feature>
<reference evidence="4" key="1">
    <citation type="submission" date="2022-10" db="EMBL/GenBank/DDBJ databases">
        <title>The WGS of Solirubrobacter sp. CPCC 204708.</title>
        <authorList>
            <person name="Jiang Z."/>
        </authorList>
    </citation>
    <scope>NUCLEOTIDE SEQUENCE</scope>
    <source>
        <strain evidence="4">CPCC 204708</strain>
    </source>
</reference>
<comment type="caution">
    <text evidence="4">The sequence shown here is derived from an EMBL/GenBank/DDBJ whole genome shotgun (WGS) entry which is preliminary data.</text>
</comment>
<dbReference type="InterPro" id="IPR050738">
    <property type="entry name" value="Sulfatase"/>
</dbReference>
<dbReference type="Pfam" id="PF00884">
    <property type="entry name" value="Sulfatase"/>
    <property type="match status" value="1"/>
</dbReference>
<gene>
    <name evidence="4" type="ORF">OJ962_12615</name>
</gene>
<accession>A0ABT4RIH3</accession>
<dbReference type="SUPFAM" id="SSF53649">
    <property type="entry name" value="Alkaline phosphatase-like"/>
    <property type="match status" value="1"/>
</dbReference>
<evidence type="ECO:0000313" key="4">
    <source>
        <dbReference type="EMBL" id="MDA0138339.1"/>
    </source>
</evidence>
<dbReference type="RefSeq" id="WP_202957907.1">
    <property type="nucleotide sequence ID" value="NZ_JAPCID010000015.1"/>
</dbReference>
<comment type="similarity">
    <text evidence="1">Belongs to the sulfatase family.</text>
</comment>
<protein>
    <submittedName>
        <fullName evidence="4">Sulfatase</fullName>
    </submittedName>
</protein>
<sequence length="424" mass="46550">MTLREPNIVYLHSHDTGRHIQPYGHQVPTPNIQRLADQGVLFRQAFSAAPVCSASRAALLTGEYSHTNGMLGLAHRGYRLADYDHHLVHTLRAAGYTSTLIGEQHLSSDPADIGYDRIVEIDSSHAAHVAPAAAGVLREAHEQPFFLSVGFFETHRDYFEPTSARDALYSLPPANLPDTPETRRDMAAYKASARSLDQGVGTVLDALPDNTLVILTTDHGLAFPGSKATLSDRGIGVMLIIRGAGFEGGKVSDDLVSQIDLFPTICELAGIERPEWVRGRSLLAAERNDAVFAEITFHAAYEPQRAVRTKRYKYIRRFENGHQGPVLANIDDSPSKDYLLAHGLADRRPAEEELFDLVFDPGEASNLAEDPGHADVLAELRGRLLDWMQATDDPLLHGPIEPEEGVEINLPDQISPDEPTVIAR</sequence>
<keyword evidence="2" id="KW-0378">Hydrolase</keyword>
<evidence type="ECO:0000313" key="5">
    <source>
        <dbReference type="Proteomes" id="UP001147700"/>
    </source>
</evidence>
<name>A0ABT4RIH3_9ACTN</name>
<evidence type="ECO:0000256" key="1">
    <source>
        <dbReference type="ARBA" id="ARBA00008779"/>
    </source>
</evidence>
<organism evidence="4 5">
    <name type="scientific">Solirubrobacter deserti</name>
    <dbReference type="NCBI Taxonomy" id="2282478"/>
    <lineage>
        <taxon>Bacteria</taxon>
        <taxon>Bacillati</taxon>
        <taxon>Actinomycetota</taxon>
        <taxon>Thermoleophilia</taxon>
        <taxon>Solirubrobacterales</taxon>
        <taxon>Solirubrobacteraceae</taxon>
        <taxon>Solirubrobacter</taxon>
    </lineage>
</organism>
<dbReference type="Proteomes" id="UP001147700">
    <property type="component" value="Unassembled WGS sequence"/>
</dbReference>
<dbReference type="PANTHER" id="PTHR42693">
    <property type="entry name" value="ARYLSULFATASE FAMILY MEMBER"/>
    <property type="match status" value="1"/>
</dbReference>